<dbReference type="PANTHER" id="PTHR15955:SF8">
    <property type="entry name" value="RWD DOMAIN-CONTAINING PROTEIN 2B-RELATED"/>
    <property type="match status" value="1"/>
</dbReference>
<dbReference type="Pfam" id="PF05773">
    <property type="entry name" value="RWD"/>
    <property type="match status" value="1"/>
</dbReference>
<evidence type="ECO:0000259" key="2">
    <source>
        <dbReference type="Pfam" id="PF05773"/>
    </source>
</evidence>
<feature type="domain" description="Small nuclear ribonucleoprotein Prp3 C-terminal" evidence="3">
    <location>
        <begin position="181"/>
        <end position="299"/>
    </location>
</feature>
<dbReference type="CDD" id="cd24163">
    <property type="entry name" value="RWDD2_C"/>
    <property type="match status" value="1"/>
</dbReference>
<dbReference type="SUPFAM" id="SSF54495">
    <property type="entry name" value="UBC-like"/>
    <property type="match status" value="1"/>
</dbReference>
<dbReference type="InterPro" id="IPR010541">
    <property type="entry name" value="Prp3_C"/>
</dbReference>
<keyword evidence="5" id="KW-1185">Reference proteome</keyword>
<dbReference type="InterPro" id="IPR059181">
    <property type="entry name" value="RWDD2A-B_C"/>
</dbReference>
<feature type="compositionally biased region" description="Polar residues" evidence="1">
    <location>
        <begin position="155"/>
        <end position="164"/>
    </location>
</feature>
<dbReference type="PANTHER" id="PTHR15955">
    <property type="entry name" value="RWD DOMAIN CONTAINING PROTEIN 2"/>
    <property type="match status" value="1"/>
</dbReference>
<name>A0AAD2CGZ7_9STRA</name>
<feature type="region of interest" description="Disordered" evidence="1">
    <location>
        <begin position="148"/>
        <end position="171"/>
    </location>
</feature>
<dbReference type="InterPro" id="IPR006575">
    <property type="entry name" value="RWD_dom"/>
</dbReference>
<evidence type="ECO:0000259" key="3">
    <source>
        <dbReference type="Pfam" id="PF06544"/>
    </source>
</evidence>
<evidence type="ECO:0000313" key="5">
    <source>
        <dbReference type="Proteomes" id="UP001295423"/>
    </source>
</evidence>
<gene>
    <name evidence="4" type="ORF">CYCCA115_LOCUS3849</name>
</gene>
<evidence type="ECO:0008006" key="6">
    <source>
        <dbReference type="Google" id="ProtNLM"/>
    </source>
</evidence>
<comment type="caution">
    <text evidence="4">The sequence shown here is derived from an EMBL/GenBank/DDBJ whole genome shotgun (WGS) entry which is preliminary data.</text>
</comment>
<dbReference type="InterPro" id="IPR017359">
    <property type="entry name" value="Phi-like"/>
</dbReference>
<proteinExistence type="predicted"/>
<dbReference type="Gene3D" id="3.10.110.10">
    <property type="entry name" value="Ubiquitin Conjugating Enzyme"/>
    <property type="match status" value="1"/>
</dbReference>
<dbReference type="AlphaFoldDB" id="A0AAD2CGZ7"/>
<evidence type="ECO:0000313" key="4">
    <source>
        <dbReference type="EMBL" id="CAJ1934509.1"/>
    </source>
</evidence>
<dbReference type="Pfam" id="PF06544">
    <property type="entry name" value="Prp3_C"/>
    <property type="match status" value="1"/>
</dbReference>
<dbReference type="InterPro" id="IPR016135">
    <property type="entry name" value="UBQ-conjugating_enzyme/RWD"/>
</dbReference>
<dbReference type="Proteomes" id="UP001295423">
    <property type="component" value="Unassembled WGS sequence"/>
</dbReference>
<evidence type="ECO:0000256" key="1">
    <source>
        <dbReference type="SAM" id="MobiDB-lite"/>
    </source>
</evidence>
<accession>A0AAD2CGZ7</accession>
<organism evidence="4 5">
    <name type="scientific">Cylindrotheca closterium</name>
    <dbReference type="NCBI Taxonomy" id="2856"/>
    <lineage>
        <taxon>Eukaryota</taxon>
        <taxon>Sar</taxon>
        <taxon>Stramenopiles</taxon>
        <taxon>Ochrophyta</taxon>
        <taxon>Bacillariophyta</taxon>
        <taxon>Bacillariophyceae</taxon>
        <taxon>Bacillariophycidae</taxon>
        <taxon>Bacillariales</taxon>
        <taxon>Bacillariaceae</taxon>
        <taxon>Cylindrotheca</taxon>
    </lineage>
</organism>
<feature type="domain" description="RWD" evidence="2">
    <location>
        <begin position="9"/>
        <end position="137"/>
    </location>
</feature>
<sequence length="479" mass="55240">MEDYDECKERRDAELEFVESAYAPEEAYCERADDSKKPPIIVRKLKLLDEESSDQQGSVIMLSMMLTLPLDYPIHSPLEVDVSLDQDGSSAGGKNATLMKAALNAIPRLNESCRSIAMEHQEEESVFIVFSQADEWIQDEWPNLCREYQQGGGSNKSSQRNPHTTTKDKQQSKQLVLGRRLIYSHHIISKIKRGDMKSLASHYKLTGYMKIGWPGLLIIEGLEEDCIAFYDEIRPWNWQYLVLRGEQQEVVSKVKKNNCEGDEDDVLQSHRKFERFLEVEDMSLVAQHCREVGLENLFRTSMKVYENEADDATTSEGEWGEQSMSYGALVHVDHMNNQKGYRKWLRKTSQETNCKVLIKQSYPNHDYNGRPKIVVGIIGDSRDQVGGFLKRWRTSKVDYDSRKIACYERQMTIVVEGDLPHYYYQIEDNGIDWNQSMSEESVNLPEENLAEYLQSIGGDEWEEAWWKILRGGLSKPANS</sequence>
<protein>
    <recommendedName>
        <fullName evidence="6">RWD domain-containing protein</fullName>
    </recommendedName>
</protein>
<reference evidence="4" key="1">
    <citation type="submission" date="2023-08" db="EMBL/GenBank/DDBJ databases">
        <authorList>
            <person name="Audoor S."/>
            <person name="Bilcke G."/>
        </authorList>
    </citation>
    <scope>NUCLEOTIDE SEQUENCE</scope>
</reference>
<dbReference type="EMBL" id="CAKOGP040000335">
    <property type="protein sequence ID" value="CAJ1934509.1"/>
    <property type="molecule type" value="Genomic_DNA"/>
</dbReference>